<dbReference type="Gene3D" id="3.40.50.150">
    <property type="entry name" value="Vaccinia Virus protein VP39"/>
    <property type="match status" value="1"/>
</dbReference>
<dbReference type="EC" id="2.1.1.297" evidence="1"/>
<sequence length="289" mass="29401">MDSPASGAGYDNAASGTGEVDPVVAALRGAGCVFAEEEAALLREAAPSSGALQRLVAQRVDGEPLEYLLGWAEFRGLRVGVDPGVFVPRQRTAFLVDEAVAATAAGPGAHRTVVDLCCGSGALGLAAAGSLRANGATVDLVAADIDVAAVACARRNLEPVGGEVFHGDLCSALPDALLGHIDLLLANTPYVPTAMIAHMPPEARDHEPRTALDGGADGLDVLRRLAGQAARQLAPGGVLLVEISTAQRDSAAAIVAAAGLLPSVAYSPEYDATVLHGARRTIDAPTPRR</sequence>
<keyword evidence="2" id="KW-0489">Methyltransferase</keyword>
<evidence type="ECO:0000256" key="5">
    <source>
        <dbReference type="ARBA" id="ARBA00048391"/>
    </source>
</evidence>
<dbReference type="InterPro" id="IPR022446">
    <property type="entry name" value="MeTrfrase_put"/>
</dbReference>
<dbReference type="InterPro" id="IPR050320">
    <property type="entry name" value="N5-glutamine_MTase"/>
</dbReference>
<accession>A0A846Y4E7</accession>
<dbReference type="InterPro" id="IPR007848">
    <property type="entry name" value="Small_mtfrase_dom"/>
</dbReference>
<dbReference type="EMBL" id="JAAXOP010000013">
    <property type="protein sequence ID" value="NKY52810.1"/>
    <property type="molecule type" value="Genomic_DNA"/>
</dbReference>
<comment type="caution">
    <text evidence="7">The sequence shown here is derived from an EMBL/GenBank/DDBJ whole genome shotgun (WGS) entry which is preliminary data.</text>
</comment>
<proteinExistence type="predicted"/>
<dbReference type="PANTHER" id="PTHR18895:SF74">
    <property type="entry name" value="MTRF1L RELEASE FACTOR GLUTAMINE METHYLTRANSFERASE"/>
    <property type="match status" value="1"/>
</dbReference>
<evidence type="ECO:0000256" key="1">
    <source>
        <dbReference type="ARBA" id="ARBA00012771"/>
    </source>
</evidence>
<dbReference type="Pfam" id="PF05175">
    <property type="entry name" value="MTS"/>
    <property type="match status" value="1"/>
</dbReference>
<evidence type="ECO:0000313" key="8">
    <source>
        <dbReference type="Proteomes" id="UP000565711"/>
    </source>
</evidence>
<feature type="domain" description="Methyltransferase small" evidence="6">
    <location>
        <begin position="103"/>
        <end position="190"/>
    </location>
</feature>
<dbReference type="CDD" id="cd02440">
    <property type="entry name" value="AdoMet_MTases"/>
    <property type="match status" value="1"/>
</dbReference>
<keyword evidence="8" id="KW-1185">Reference proteome</keyword>
<gene>
    <name evidence="7" type="ORF">HGA08_21650</name>
</gene>
<evidence type="ECO:0000313" key="7">
    <source>
        <dbReference type="EMBL" id="NKY52810.1"/>
    </source>
</evidence>
<evidence type="ECO:0000256" key="4">
    <source>
        <dbReference type="ARBA" id="ARBA00022691"/>
    </source>
</evidence>
<dbReference type="NCBIfam" id="TIGR00536">
    <property type="entry name" value="hemK_fam"/>
    <property type="match status" value="1"/>
</dbReference>
<dbReference type="GO" id="GO:0102559">
    <property type="term" value="F:peptide chain release factor N(5)-glutamine methyltransferase activity"/>
    <property type="evidence" value="ECO:0007669"/>
    <property type="project" value="UniProtKB-EC"/>
</dbReference>
<dbReference type="InterPro" id="IPR004556">
    <property type="entry name" value="HemK-like"/>
</dbReference>
<dbReference type="Proteomes" id="UP000565711">
    <property type="component" value="Unassembled WGS sequence"/>
</dbReference>
<dbReference type="Gene3D" id="1.10.8.10">
    <property type="entry name" value="DNA helicase RuvA subunit, C-terminal domain"/>
    <property type="match status" value="1"/>
</dbReference>
<name>A0A846Y4E7_9NOCA</name>
<dbReference type="InterPro" id="IPR029063">
    <property type="entry name" value="SAM-dependent_MTases_sf"/>
</dbReference>
<dbReference type="PANTHER" id="PTHR18895">
    <property type="entry name" value="HEMK METHYLTRANSFERASE"/>
    <property type="match status" value="1"/>
</dbReference>
<organism evidence="7 8">
    <name type="scientific">Nocardia vermiculata</name>
    <dbReference type="NCBI Taxonomy" id="257274"/>
    <lineage>
        <taxon>Bacteria</taxon>
        <taxon>Bacillati</taxon>
        <taxon>Actinomycetota</taxon>
        <taxon>Actinomycetes</taxon>
        <taxon>Mycobacteriales</taxon>
        <taxon>Nocardiaceae</taxon>
        <taxon>Nocardia</taxon>
    </lineage>
</organism>
<reference evidence="7 8" key="1">
    <citation type="submission" date="2020-04" db="EMBL/GenBank/DDBJ databases">
        <title>MicrobeNet Type strains.</title>
        <authorList>
            <person name="Nicholson A.C."/>
        </authorList>
    </citation>
    <scope>NUCLEOTIDE SEQUENCE [LARGE SCALE GENOMIC DNA]</scope>
    <source>
        <strain evidence="7 8">JCM 12354</strain>
    </source>
</reference>
<keyword evidence="3" id="KW-0808">Transferase</keyword>
<dbReference type="GO" id="GO:0032259">
    <property type="term" value="P:methylation"/>
    <property type="evidence" value="ECO:0007669"/>
    <property type="project" value="UniProtKB-KW"/>
</dbReference>
<keyword evidence="4" id="KW-0949">S-adenosyl-L-methionine</keyword>
<dbReference type="NCBIfam" id="TIGR03704">
    <property type="entry name" value="PrmC_rel_meth"/>
    <property type="match status" value="1"/>
</dbReference>
<dbReference type="AlphaFoldDB" id="A0A846Y4E7"/>
<evidence type="ECO:0000256" key="3">
    <source>
        <dbReference type="ARBA" id="ARBA00022679"/>
    </source>
</evidence>
<evidence type="ECO:0000259" key="6">
    <source>
        <dbReference type="Pfam" id="PF05175"/>
    </source>
</evidence>
<comment type="catalytic activity">
    <reaction evidence="5">
        <text>L-glutaminyl-[peptide chain release factor] + S-adenosyl-L-methionine = N(5)-methyl-L-glutaminyl-[peptide chain release factor] + S-adenosyl-L-homocysteine + H(+)</text>
        <dbReference type="Rhea" id="RHEA:42896"/>
        <dbReference type="Rhea" id="RHEA-COMP:10271"/>
        <dbReference type="Rhea" id="RHEA-COMP:10272"/>
        <dbReference type="ChEBI" id="CHEBI:15378"/>
        <dbReference type="ChEBI" id="CHEBI:30011"/>
        <dbReference type="ChEBI" id="CHEBI:57856"/>
        <dbReference type="ChEBI" id="CHEBI:59789"/>
        <dbReference type="ChEBI" id="CHEBI:61891"/>
        <dbReference type="EC" id="2.1.1.297"/>
    </reaction>
</comment>
<evidence type="ECO:0000256" key="2">
    <source>
        <dbReference type="ARBA" id="ARBA00022603"/>
    </source>
</evidence>
<dbReference type="SUPFAM" id="SSF53335">
    <property type="entry name" value="S-adenosyl-L-methionine-dependent methyltransferases"/>
    <property type="match status" value="1"/>
</dbReference>
<protein>
    <recommendedName>
        <fullName evidence="1">peptide chain release factor N(5)-glutamine methyltransferase</fullName>
        <ecNumber evidence="1">2.1.1.297</ecNumber>
    </recommendedName>
</protein>